<feature type="transmembrane region" description="Helical" evidence="7">
    <location>
        <begin position="211"/>
        <end position="232"/>
    </location>
</feature>
<feature type="transmembrane region" description="Helical" evidence="7">
    <location>
        <begin position="66"/>
        <end position="85"/>
    </location>
</feature>
<feature type="transmembrane region" description="Helical" evidence="7">
    <location>
        <begin position="244"/>
        <end position="263"/>
    </location>
</feature>
<evidence type="ECO:0000259" key="8">
    <source>
        <dbReference type="Pfam" id="PF00892"/>
    </source>
</evidence>
<evidence type="ECO:0000256" key="1">
    <source>
        <dbReference type="ARBA" id="ARBA00004651"/>
    </source>
</evidence>
<feature type="transmembrane region" description="Helical" evidence="7">
    <location>
        <begin position="269"/>
        <end position="287"/>
    </location>
</feature>
<gene>
    <name evidence="9" type="ORF">AM231_01855</name>
</gene>
<dbReference type="GO" id="GO:0005886">
    <property type="term" value="C:plasma membrane"/>
    <property type="evidence" value="ECO:0007669"/>
    <property type="project" value="UniProtKB-SubCell"/>
</dbReference>
<keyword evidence="4 7" id="KW-0812">Transmembrane</keyword>
<keyword evidence="5 7" id="KW-1133">Transmembrane helix</keyword>
<proteinExistence type="inferred from homology"/>
<dbReference type="Pfam" id="PF00892">
    <property type="entry name" value="EamA"/>
    <property type="match status" value="2"/>
</dbReference>
<organism evidence="9 10">
    <name type="scientific">Paenibacillus solani</name>
    <dbReference type="NCBI Taxonomy" id="1705565"/>
    <lineage>
        <taxon>Bacteria</taxon>
        <taxon>Bacillati</taxon>
        <taxon>Bacillota</taxon>
        <taxon>Bacilli</taxon>
        <taxon>Bacillales</taxon>
        <taxon>Paenibacillaceae</taxon>
        <taxon>Paenibacillus</taxon>
    </lineage>
</organism>
<comment type="caution">
    <text evidence="9">The sequence shown here is derived from an EMBL/GenBank/DDBJ whole genome shotgun (WGS) entry which is preliminary data.</text>
</comment>
<dbReference type="AlphaFoldDB" id="A0A0M1P166"/>
<dbReference type="EMBL" id="LIUT01000001">
    <property type="protein sequence ID" value="KOR88005.1"/>
    <property type="molecule type" value="Genomic_DNA"/>
</dbReference>
<sequence length="293" mass="31296">MLNSSKKGLILLIIATLFWAGNYICGRYLAPALPSTLLNTVRWGISALILWAMLRARKQKLPLFSRWKELSLLGFLGVFVFSTLTYEGLTLTGASRAGMITALIPIFILCTPLVLKEKVAPRAWIGSVISIVGVFLLFDSKTSESSSGSLMGDVIILLSCVVWGLYTVLGKKFGDTIDSLTLTAGAAVYGSIFSAISCIGTINPAEIDMTPIAWLCILYVSTFASVVAYLSWNAGVKLIGAAKGAPFINLLPIWTVLLGVVLLGEQISWIALAGGVIVMLGALLANSRTNKST</sequence>
<feature type="domain" description="EamA" evidence="8">
    <location>
        <begin position="151"/>
        <end position="286"/>
    </location>
</feature>
<feature type="transmembrane region" description="Helical" evidence="7">
    <location>
        <begin position="122"/>
        <end position="138"/>
    </location>
</feature>
<dbReference type="InterPro" id="IPR051258">
    <property type="entry name" value="Diverse_Substrate_Transporter"/>
</dbReference>
<evidence type="ECO:0000256" key="2">
    <source>
        <dbReference type="ARBA" id="ARBA00007362"/>
    </source>
</evidence>
<name>A0A0M1P166_9BACL</name>
<keyword evidence="6 7" id="KW-0472">Membrane</keyword>
<evidence type="ECO:0000256" key="6">
    <source>
        <dbReference type="ARBA" id="ARBA00023136"/>
    </source>
</evidence>
<evidence type="ECO:0000256" key="7">
    <source>
        <dbReference type="SAM" id="Phobius"/>
    </source>
</evidence>
<feature type="transmembrane region" description="Helical" evidence="7">
    <location>
        <begin position="36"/>
        <end position="54"/>
    </location>
</feature>
<dbReference type="PANTHER" id="PTHR42920">
    <property type="entry name" value="OS03G0707200 PROTEIN-RELATED"/>
    <property type="match status" value="1"/>
</dbReference>
<feature type="transmembrane region" description="Helical" evidence="7">
    <location>
        <begin position="181"/>
        <end position="205"/>
    </location>
</feature>
<accession>A0A0M1P166</accession>
<reference evidence="10" key="1">
    <citation type="submission" date="2015-08" db="EMBL/GenBank/DDBJ databases">
        <title>Genome sequencing project for genomic taxonomy and phylogenomics of Bacillus-like bacteria.</title>
        <authorList>
            <person name="Liu B."/>
            <person name="Wang J."/>
            <person name="Zhu Y."/>
            <person name="Liu G."/>
            <person name="Chen Q."/>
            <person name="Chen Z."/>
            <person name="Lan J."/>
            <person name="Che J."/>
            <person name="Ge C."/>
            <person name="Shi H."/>
            <person name="Pan Z."/>
            <person name="Liu X."/>
        </authorList>
    </citation>
    <scope>NUCLEOTIDE SEQUENCE [LARGE SCALE GENOMIC DNA]</scope>
    <source>
        <strain evidence="10">FJAT-22460</strain>
    </source>
</reference>
<evidence type="ECO:0000256" key="3">
    <source>
        <dbReference type="ARBA" id="ARBA00022475"/>
    </source>
</evidence>
<evidence type="ECO:0000313" key="10">
    <source>
        <dbReference type="Proteomes" id="UP000036932"/>
    </source>
</evidence>
<dbReference type="Proteomes" id="UP000036932">
    <property type="component" value="Unassembled WGS sequence"/>
</dbReference>
<evidence type="ECO:0000256" key="5">
    <source>
        <dbReference type="ARBA" id="ARBA00022989"/>
    </source>
</evidence>
<feature type="domain" description="EamA" evidence="8">
    <location>
        <begin position="7"/>
        <end position="138"/>
    </location>
</feature>
<dbReference type="PATRIC" id="fig|1705565.3.peg.2226"/>
<dbReference type="InterPro" id="IPR000620">
    <property type="entry name" value="EamA_dom"/>
</dbReference>
<dbReference type="RefSeq" id="WP_054401059.1">
    <property type="nucleotide sequence ID" value="NZ_LIUT01000001.1"/>
</dbReference>
<feature type="transmembrane region" description="Helical" evidence="7">
    <location>
        <begin position="97"/>
        <end position="115"/>
    </location>
</feature>
<dbReference type="InterPro" id="IPR037185">
    <property type="entry name" value="EmrE-like"/>
</dbReference>
<keyword evidence="3" id="KW-1003">Cell membrane</keyword>
<protein>
    <recommendedName>
        <fullName evidence="8">EamA domain-containing protein</fullName>
    </recommendedName>
</protein>
<dbReference type="PANTHER" id="PTHR42920:SF5">
    <property type="entry name" value="EAMA DOMAIN-CONTAINING PROTEIN"/>
    <property type="match status" value="1"/>
</dbReference>
<evidence type="ECO:0000256" key="4">
    <source>
        <dbReference type="ARBA" id="ARBA00022692"/>
    </source>
</evidence>
<comment type="subcellular location">
    <subcellularLocation>
        <location evidence="1">Cell membrane</location>
        <topology evidence="1">Multi-pass membrane protein</topology>
    </subcellularLocation>
</comment>
<feature type="transmembrane region" description="Helical" evidence="7">
    <location>
        <begin position="9"/>
        <end position="30"/>
    </location>
</feature>
<comment type="similarity">
    <text evidence="2">Belongs to the EamA transporter family.</text>
</comment>
<feature type="transmembrane region" description="Helical" evidence="7">
    <location>
        <begin position="150"/>
        <end position="169"/>
    </location>
</feature>
<keyword evidence="10" id="KW-1185">Reference proteome</keyword>
<evidence type="ECO:0000313" key="9">
    <source>
        <dbReference type="EMBL" id="KOR88005.1"/>
    </source>
</evidence>
<dbReference type="SUPFAM" id="SSF103481">
    <property type="entry name" value="Multidrug resistance efflux transporter EmrE"/>
    <property type="match status" value="2"/>
</dbReference>